<dbReference type="PANTHER" id="PTHR35849">
    <property type="entry name" value="BLR2341 PROTEIN"/>
    <property type="match status" value="1"/>
</dbReference>
<proteinExistence type="predicted"/>
<name>A0A1F6UY74_9PROT</name>
<protein>
    <recommendedName>
        <fullName evidence="1">STAS domain-containing protein</fullName>
    </recommendedName>
</protein>
<evidence type="ECO:0000259" key="1">
    <source>
        <dbReference type="PROSITE" id="PS50801"/>
    </source>
</evidence>
<dbReference type="Gene3D" id="3.30.750.24">
    <property type="entry name" value="STAS domain"/>
    <property type="match status" value="1"/>
</dbReference>
<dbReference type="InterPro" id="IPR036513">
    <property type="entry name" value="STAS_dom_sf"/>
</dbReference>
<evidence type="ECO:0000313" key="2">
    <source>
        <dbReference type="EMBL" id="OGI62279.1"/>
    </source>
</evidence>
<dbReference type="PROSITE" id="PS50801">
    <property type="entry name" value="STAS"/>
    <property type="match status" value="1"/>
</dbReference>
<gene>
    <name evidence="2" type="ORF">A2W18_03800</name>
</gene>
<dbReference type="Pfam" id="PF13466">
    <property type="entry name" value="STAS_2"/>
    <property type="match status" value="1"/>
</dbReference>
<dbReference type="InterPro" id="IPR002645">
    <property type="entry name" value="STAS_dom"/>
</dbReference>
<evidence type="ECO:0000313" key="3">
    <source>
        <dbReference type="Proteomes" id="UP000179076"/>
    </source>
</evidence>
<dbReference type="PANTHER" id="PTHR35849:SF2">
    <property type="entry name" value="BLR2341 PROTEIN"/>
    <property type="match status" value="1"/>
</dbReference>
<accession>A0A1F6UY74</accession>
<feature type="domain" description="STAS" evidence="1">
    <location>
        <begin position="2"/>
        <end position="101"/>
    </location>
</feature>
<organism evidence="2 3">
    <name type="scientific">Candidatus Muproteobacteria bacterium RBG_16_60_9</name>
    <dbReference type="NCBI Taxonomy" id="1817755"/>
    <lineage>
        <taxon>Bacteria</taxon>
        <taxon>Pseudomonadati</taxon>
        <taxon>Pseudomonadota</taxon>
        <taxon>Candidatus Muproteobacteria</taxon>
    </lineage>
</organism>
<dbReference type="InterPro" id="IPR052746">
    <property type="entry name" value="MlaB_ABC_Transporter"/>
</dbReference>
<dbReference type="AlphaFoldDB" id="A0A1F6UY74"/>
<comment type="caution">
    <text evidence="2">The sequence shown here is derived from an EMBL/GenBank/DDBJ whole genome shotgun (WGS) entry which is preliminary data.</text>
</comment>
<dbReference type="Proteomes" id="UP000179076">
    <property type="component" value="Unassembled WGS sequence"/>
</dbReference>
<sequence>MESVNLTCHPDRTEIVLSGMLDVGETRAAYGRLGEALTRALPLELRAAALERVDTAGLQLLIAFLRAAHERGLQPSWRDVSPALTTGAQLLGLSAALELPQ</sequence>
<dbReference type="EMBL" id="MFSP01000180">
    <property type="protein sequence ID" value="OGI62279.1"/>
    <property type="molecule type" value="Genomic_DNA"/>
</dbReference>
<dbReference type="InterPro" id="IPR058548">
    <property type="entry name" value="MlaB-like_STAS"/>
</dbReference>
<reference evidence="2 3" key="1">
    <citation type="journal article" date="2016" name="Nat. Commun.">
        <title>Thousands of microbial genomes shed light on interconnected biogeochemical processes in an aquifer system.</title>
        <authorList>
            <person name="Anantharaman K."/>
            <person name="Brown C.T."/>
            <person name="Hug L.A."/>
            <person name="Sharon I."/>
            <person name="Castelle C.J."/>
            <person name="Probst A.J."/>
            <person name="Thomas B.C."/>
            <person name="Singh A."/>
            <person name="Wilkins M.J."/>
            <person name="Karaoz U."/>
            <person name="Brodie E.L."/>
            <person name="Williams K.H."/>
            <person name="Hubbard S.S."/>
            <person name="Banfield J.F."/>
        </authorList>
    </citation>
    <scope>NUCLEOTIDE SEQUENCE [LARGE SCALE GENOMIC DNA]</scope>
</reference>
<dbReference type="SUPFAM" id="SSF52091">
    <property type="entry name" value="SpoIIaa-like"/>
    <property type="match status" value="1"/>
</dbReference>